<gene>
    <name evidence="9" type="ORF">GCM10011396_00330</name>
</gene>
<dbReference type="InterPro" id="IPR007627">
    <property type="entry name" value="RNA_pol_sigma70_r2"/>
</dbReference>
<evidence type="ECO:0000313" key="10">
    <source>
        <dbReference type="Proteomes" id="UP000637423"/>
    </source>
</evidence>
<dbReference type="Gene3D" id="1.10.10.10">
    <property type="entry name" value="Winged helix-like DNA-binding domain superfamily/Winged helix DNA-binding domain"/>
    <property type="match status" value="1"/>
</dbReference>
<proteinExistence type="inferred from homology"/>
<dbReference type="InterPro" id="IPR000838">
    <property type="entry name" value="RNA_pol_sigma70_ECF_CS"/>
</dbReference>
<dbReference type="NCBIfam" id="TIGR02943">
    <property type="entry name" value="Sig70_famx1"/>
    <property type="match status" value="1"/>
</dbReference>
<reference evidence="9" key="1">
    <citation type="journal article" date="2014" name="Int. J. Syst. Evol. Microbiol.">
        <title>Complete genome sequence of Corynebacterium casei LMG S-19264T (=DSM 44701T), isolated from a smear-ripened cheese.</title>
        <authorList>
            <consortium name="US DOE Joint Genome Institute (JGI-PGF)"/>
            <person name="Walter F."/>
            <person name="Albersmeier A."/>
            <person name="Kalinowski J."/>
            <person name="Ruckert C."/>
        </authorList>
    </citation>
    <scope>NUCLEOTIDE SEQUENCE</scope>
    <source>
        <strain evidence="9">CGMCC 1.10998</strain>
    </source>
</reference>
<dbReference type="Proteomes" id="UP000637423">
    <property type="component" value="Unassembled WGS sequence"/>
</dbReference>
<dbReference type="PROSITE" id="PS01063">
    <property type="entry name" value="SIGMA70_ECF"/>
    <property type="match status" value="1"/>
</dbReference>
<dbReference type="GO" id="GO:0016987">
    <property type="term" value="F:sigma factor activity"/>
    <property type="evidence" value="ECO:0007669"/>
    <property type="project" value="UniProtKB-KW"/>
</dbReference>
<dbReference type="SUPFAM" id="SSF88659">
    <property type="entry name" value="Sigma3 and sigma4 domains of RNA polymerase sigma factors"/>
    <property type="match status" value="1"/>
</dbReference>
<dbReference type="AlphaFoldDB" id="A0A916U2P0"/>
<dbReference type="SUPFAM" id="SSF88946">
    <property type="entry name" value="Sigma2 domain of RNA polymerase sigma factors"/>
    <property type="match status" value="1"/>
</dbReference>
<evidence type="ECO:0000256" key="1">
    <source>
        <dbReference type="ARBA" id="ARBA00010641"/>
    </source>
</evidence>
<keyword evidence="4 6" id="KW-0238">DNA-binding</keyword>
<feature type="domain" description="RNA polymerase sigma factor 70 region 4 type 2" evidence="8">
    <location>
        <begin position="155"/>
        <end position="207"/>
    </location>
</feature>
<comment type="similarity">
    <text evidence="1 6">Belongs to the sigma-70 factor family. ECF subfamily.</text>
</comment>
<dbReference type="InterPro" id="IPR014284">
    <property type="entry name" value="RNA_pol_sigma-70_dom"/>
</dbReference>
<dbReference type="PANTHER" id="PTHR43133">
    <property type="entry name" value="RNA POLYMERASE ECF-TYPE SIGMA FACTO"/>
    <property type="match status" value="1"/>
</dbReference>
<dbReference type="Pfam" id="PF04542">
    <property type="entry name" value="Sigma70_r2"/>
    <property type="match status" value="1"/>
</dbReference>
<protein>
    <recommendedName>
        <fullName evidence="6">RNA polymerase sigma factor</fullName>
    </recommendedName>
</protein>
<evidence type="ECO:0000256" key="4">
    <source>
        <dbReference type="ARBA" id="ARBA00023125"/>
    </source>
</evidence>
<keyword evidence="2 6" id="KW-0805">Transcription regulation</keyword>
<evidence type="ECO:0000256" key="6">
    <source>
        <dbReference type="RuleBase" id="RU000716"/>
    </source>
</evidence>
<dbReference type="Pfam" id="PF08281">
    <property type="entry name" value="Sigma70_r4_2"/>
    <property type="match status" value="1"/>
</dbReference>
<dbReference type="Gene3D" id="1.10.1740.10">
    <property type="match status" value="1"/>
</dbReference>
<dbReference type="NCBIfam" id="TIGR02937">
    <property type="entry name" value="sigma70-ECF"/>
    <property type="match status" value="1"/>
</dbReference>
<dbReference type="GO" id="GO:0006352">
    <property type="term" value="P:DNA-templated transcription initiation"/>
    <property type="evidence" value="ECO:0007669"/>
    <property type="project" value="InterPro"/>
</dbReference>
<dbReference type="EMBL" id="BMED01000001">
    <property type="protein sequence ID" value="GGC57418.1"/>
    <property type="molecule type" value="Genomic_DNA"/>
</dbReference>
<dbReference type="PANTHER" id="PTHR43133:SF8">
    <property type="entry name" value="RNA POLYMERASE SIGMA FACTOR HI_1459-RELATED"/>
    <property type="match status" value="1"/>
</dbReference>
<evidence type="ECO:0000259" key="8">
    <source>
        <dbReference type="Pfam" id="PF08281"/>
    </source>
</evidence>
<dbReference type="InterPro" id="IPR014289">
    <property type="entry name" value="RNA_pol_sigma-24-rel"/>
</dbReference>
<name>A0A916U2P0_9BURK</name>
<evidence type="ECO:0000256" key="5">
    <source>
        <dbReference type="ARBA" id="ARBA00023163"/>
    </source>
</evidence>
<dbReference type="RefSeq" id="WP_188563990.1">
    <property type="nucleotide sequence ID" value="NZ_BMED01000001.1"/>
</dbReference>
<keyword evidence="10" id="KW-1185">Reference proteome</keyword>
<evidence type="ECO:0000256" key="3">
    <source>
        <dbReference type="ARBA" id="ARBA00023082"/>
    </source>
</evidence>
<dbReference type="GO" id="GO:0003677">
    <property type="term" value="F:DNA binding"/>
    <property type="evidence" value="ECO:0007669"/>
    <property type="project" value="UniProtKB-KW"/>
</dbReference>
<dbReference type="InterPro" id="IPR036388">
    <property type="entry name" value="WH-like_DNA-bd_sf"/>
</dbReference>
<keyword evidence="3 6" id="KW-0731">Sigma factor</keyword>
<organism evidence="9 10">
    <name type="scientific">Undibacterium terreum</name>
    <dbReference type="NCBI Taxonomy" id="1224302"/>
    <lineage>
        <taxon>Bacteria</taxon>
        <taxon>Pseudomonadati</taxon>
        <taxon>Pseudomonadota</taxon>
        <taxon>Betaproteobacteria</taxon>
        <taxon>Burkholderiales</taxon>
        <taxon>Oxalobacteraceae</taxon>
        <taxon>Undibacterium</taxon>
    </lineage>
</organism>
<keyword evidence="5 6" id="KW-0804">Transcription</keyword>
<evidence type="ECO:0000259" key="7">
    <source>
        <dbReference type="Pfam" id="PF04542"/>
    </source>
</evidence>
<evidence type="ECO:0000313" key="9">
    <source>
        <dbReference type="EMBL" id="GGC57418.1"/>
    </source>
</evidence>
<feature type="domain" description="RNA polymerase sigma-70 region 2" evidence="7">
    <location>
        <begin position="40"/>
        <end position="105"/>
    </location>
</feature>
<accession>A0A916U2P0</accession>
<dbReference type="InterPro" id="IPR013325">
    <property type="entry name" value="RNA_pol_sigma_r2"/>
</dbReference>
<evidence type="ECO:0000256" key="2">
    <source>
        <dbReference type="ARBA" id="ARBA00023015"/>
    </source>
</evidence>
<dbReference type="InterPro" id="IPR013249">
    <property type="entry name" value="RNA_pol_sigma70_r4_t2"/>
</dbReference>
<dbReference type="InterPro" id="IPR013324">
    <property type="entry name" value="RNA_pol_sigma_r3/r4-like"/>
</dbReference>
<comment type="caution">
    <text evidence="9">The sequence shown here is derived from an EMBL/GenBank/DDBJ whole genome shotgun (WGS) entry which is preliminary data.</text>
</comment>
<sequence length="220" mass="25230">MPFHWREGPDKSTMVAHSMDENKTEKAPDTASKEYVVDAVAQHRQFLLRIARLQLYSQAEAEDVVQETLIAAISGWKSFAGKATLRSWLMGILRYKIIDQIRSRQLDMARYSQLYSAEENLPFDGFFTEDGSWDPETFVSNACPQAALIQSQLLDLVELCMNKLPEASARLFLMREYLGMELDDIASTSSITQGNLRVLLYRARMRLRDCTVRGWGEYDE</sequence>
<dbReference type="InterPro" id="IPR039425">
    <property type="entry name" value="RNA_pol_sigma-70-like"/>
</dbReference>
<reference evidence="9" key="2">
    <citation type="submission" date="2020-09" db="EMBL/GenBank/DDBJ databases">
        <authorList>
            <person name="Sun Q."/>
            <person name="Zhou Y."/>
        </authorList>
    </citation>
    <scope>NUCLEOTIDE SEQUENCE</scope>
    <source>
        <strain evidence="9">CGMCC 1.10998</strain>
    </source>
</reference>